<feature type="compositionally biased region" description="Polar residues" evidence="1">
    <location>
        <begin position="752"/>
        <end position="763"/>
    </location>
</feature>
<proteinExistence type="predicted"/>
<keyword evidence="3" id="KW-1185">Reference proteome</keyword>
<feature type="region of interest" description="Disordered" evidence="1">
    <location>
        <begin position="452"/>
        <end position="492"/>
    </location>
</feature>
<organism evidence="2 3">
    <name type="scientific">Dryococelus australis</name>
    <dbReference type="NCBI Taxonomy" id="614101"/>
    <lineage>
        <taxon>Eukaryota</taxon>
        <taxon>Metazoa</taxon>
        <taxon>Ecdysozoa</taxon>
        <taxon>Arthropoda</taxon>
        <taxon>Hexapoda</taxon>
        <taxon>Insecta</taxon>
        <taxon>Pterygota</taxon>
        <taxon>Neoptera</taxon>
        <taxon>Polyneoptera</taxon>
        <taxon>Phasmatodea</taxon>
        <taxon>Verophasmatodea</taxon>
        <taxon>Anareolatae</taxon>
        <taxon>Phasmatidae</taxon>
        <taxon>Eurycanthinae</taxon>
        <taxon>Dryococelus</taxon>
    </lineage>
</organism>
<comment type="caution">
    <text evidence="2">The sequence shown here is derived from an EMBL/GenBank/DDBJ whole genome shotgun (WGS) entry which is preliminary data.</text>
</comment>
<dbReference type="EMBL" id="JARBHB010000013">
    <property type="protein sequence ID" value="KAJ8869919.1"/>
    <property type="molecule type" value="Genomic_DNA"/>
</dbReference>
<evidence type="ECO:0000313" key="2">
    <source>
        <dbReference type="EMBL" id="KAJ8869919.1"/>
    </source>
</evidence>
<reference evidence="2 3" key="1">
    <citation type="submission" date="2023-02" db="EMBL/GenBank/DDBJ databases">
        <title>LHISI_Scaffold_Assembly.</title>
        <authorList>
            <person name="Stuart O.P."/>
            <person name="Cleave R."/>
            <person name="Magrath M.J.L."/>
            <person name="Mikheyev A.S."/>
        </authorList>
    </citation>
    <scope>NUCLEOTIDE SEQUENCE [LARGE SCALE GENOMIC DNA]</scope>
    <source>
        <strain evidence="2">Daus_M_001</strain>
        <tissue evidence="2">Leg muscle</tissue>
    </source>
</reference>
<evidence type="ECO:0000313" key="3">
    <source>
        <dbReference type="Proteomes" id="UP001159363"/>
    </source>
</evidence>
<evidence type="ECO:0000256" key="1">
    <source>
        <dbReference type="SAM" id="MobiDB-lite"/>
    </source>
</evidence>
<accession>A0ABQ9GBX3</accession>
<feature type="compositionally biased region" description="Pro residues" evidence="1">
    <location>
        <begin position="95"/>
        <end position="105"/>
    </location>
</feature>
<feature type="region of interest" description="Disordered" evidence="1">
    <location>
        <begin position="84"/>
        <end position="106"/>
    </location>
</feature>
<protein>
    <submittedName>
        <fullName evidence="2">Uncharacterized protein</fullName>
    </submittedName>
</protein>
<dbReference type="Proteomes" id="UP001159363">
    <property type="component" value="Chromosome 12"/>
</dbReference>
<name>A0ABQ9GBX3_9NEOP</name>
<feature type="region of interest" description="Disordered" evidence="1">
    <location>
        <begin position="733"/>
        <end position="774"/>
    </location>
</feature>
<sequence length="774" mass="83961">MVAERLDCLSPTKVNRVQSPAGSLWIFTSGNRDRRVFSGISRFPRSFIPALLHTHFTSPPSALKTSLLRAPSCLLLPEALPVRRSDDRTAARGPPSTPDESPPSREPCYCNETKACSYRRGHSNMVGIVPDDAAGRRGFSRGSPPPATGIPAPLHSRLVSSLSALETQANPRAALLVGVRHCGGRQLIAESQWRGHCRASARERGVGRVRLGVGIWGRGDGVNYACDLILRVDFNGVVSLALKLERLQLILTITTTARTYHLQAHFRLELWSPNGNDWNPTIPDLRGHDLGLPKFRVRKTPTDGSGRVFSGYSIQTPFHLTDYPGQLERQVYPAGGTSIFFRVNHDLASGWQQRRWNARLGETGDPGDNPRPDASSRTFLTCENPGAAPPGIETGLLCWEVSTLATEQPRPLRMFQGSFTGTRTCGTPGRVPYVGHAVEVMAPTVEGRTNRTVATTSSGANIKRVPQTLSTTDSRAGRPQAGDQETPDDGGSEAVLAHLSSVAREPNSGATVAQWVENPIGLSSSGGREPNSGAAVAQWVENPIMGPQYSSGDRDKPSKMCKNCSCREVSRRDSLRRRLKEFATQHCIIWLVEKHGSAGDTGSRTEVKEATLSVLTALPTHEQVYLEGVQSPEVEHTSSPTLPGLPNPLPPSSFPTPNAIPCIKLQGGQRHGRPCTWHPQNSSAIFSLGFLMHDLLVPFRSHSLAGSQHSRLTRVGGVVVQFRDSKVGICAAGVHTPPSTPSEGLPTAARDSWSSSNWGSLTRPSPRWDEMARR</sequence>
<gene>
    <name evidence="2" type="ORF">PR048_028929</name>
</gene>